<reference evidence="2" key="1">
    <citation type="submission" date="2023-08" db="EMBL/GenBank/DDBJ databases">
        <title>Reference Genome Resource for the Citrus Pathogen Phytophthora citrophthora.</title>
        <authorList>
            <person name="Moller H."/>
            <person name="Coetzee B."/>
            <person name="Rose L.J."/>
            <person name="Van Niekerk J.M."/>
        </authorList>
    </citation>
    <scope>NUCLEOTIDE SEQUENCE</scope>
    <source>
        <strain evidence="2">STE-U-9442</strain>
    </source>
</reference>
<keyword evidence="3" id="KW-1185">Reference proteome</keyword>
<dbReference type="Proteomes" id="UP001259832">
    <property type="component" value="Unassembled WGS sequence"/>
</dbReference>
<evidence type="ECO:0000256" key="1">
    <source>
        <dbReference type="SAM" id="Phobius"/>
    </source>
</evidence>
<gene>
    <name evidence="2" type="ORF">P3T76_006089</name>
</gene>
<organism evidence="2 3">
    <name type="scientific">Phytophthora citrophthora</name>
    <dbReference type="NCBI Taxonomy" id="4793"/>
    <lineage>
        <taxon>Eukaryota</taxon>
        <taxon>Sar</taxon>
        <taxon>Stramenopiles</taxon>
        <taxon>Oomycota</taxon>
        <taxon>Peronosporomycetes</taxon>
        <taxon>Peronosporales</taxon>
        <taxon>Peronosporaceae</taxon>
        <taxon>Phytophthora</taxon>
    </lineage>
</organism>
<feature type="transmembrane region" description="Helical" evidence="1">
    <location>
        <begin position="67"/>
        <end position="87"/>
    </location>
</feature>
<dbReference type="EMBL" id="JASMQC010000009">
    <property type="protein sequence ID" value="KAK1942590.1"/>
    <property type="molecule type" value="Genomic_DNA"/>
</dbReference>
<proteinExistence type="predicted"/>
<keyword evidence="1" id="KW-0472">Membrane</keyword>
<protein>
    <submittedName>
        <fullName evidence="2">Uncharacterized protein</fullName>
    </submittedName>
</protein>
<evidence type="ECO:0000313" key="3">
    <source>
        <dbReference type="Proteomes" id="UP001259832"/>
    </source>
</evidence>
<sequence>MSKLSKMKKSRSVNQAELMEMRRFANQDPDLIKIKPLVGTNPTKVSAEQLKVVQSYLKKHPKEGPNVVEWMVGASFLFIALFSAGMVKEIAS</sequence>
<evidence type="ECO:0000313" key="2">
    <source>
        <dbReference type="EMBL" id="KAK1942590.1"/>
    </source>
</evidence>
<name>A0AAD9LMP1_9STRA</name>
<dbReference type="AlphaFoldDB" id="A0AAD9LMP1"/>
<keyword evidence="1" id="KW-0812">Transmembrane</keyword>
<comment type="caution">
    <text evidence="2">The sequence shown here is derived from an EMBL/GenBank/DDBJ whole genome shotgun (WGS) entry which is preliminary data.</text>
</comment>
<accession>A0AAD9LMP1</accession>
<keyword evidence="1" id="KW-1133">Transmembrane helix</keyword>